<protein>
    <submittedName>
        <fullName evidence="1">Uncharacterized protein</fullName>
    </submittedName>
</protein>
<evidence type="ECO:0000313" key="1">
    <source>
        <dbReference type="EMBL" id="TLS68636.1"/>
    </source>
</evidence>
<proteinExistence type="predicted"/>
<reference evidence="1 2" key="1">
    <citation type="journal article" date="2019" name="Appl. Environ. Microbiol.">
        <title>Environmental Evidence and Genomic Insight of Iron-oxidizing Bacteria Preference Towards More Corrosion Resistant Stainless Steel at Higher Salinities.</title>
        <authorList>
            <person name="Garrison C.E."/>
            <person name="Price K.A."/>
            <person name="Field E.K."/>
        </authorList>
    </citation>
    <scope>NUCLEOTIDE SEQUENCE [LARGE SCALE GENOMIC DNA]</scope>
    <source>
        <strain evidence="1 2">P3</strain>
    </source>
</reference>
<dbReference type="Proteomes" id="UP000306585">
    <property type="component" value="Unassembled WGS sequence"/>
</dbReference>
<name>A0A5R9GQU2_9PROT</name>
<organism evidence="1 2">
    <name type="scientific">Mariprofundus erugo</name>
    <dbReference type="NCBI Taxonomy" id="2528639"/>
    <lineage>
        <taxon>Bacteria</taxon>
        <taxon>Pseudomonadati</taxon>
        <taxon>Pseudomonadota</taxon>
        <taxon>Candidatius Mariprofundia</taxon>
        <taxon>Mariprofundales</taxon>
        <taxon>Mariprofundaceae</taxon>
        <taxon>Mariprofundus</taxon>
    </lineage>
</organism>
<comment type="caution">
    <text evidence="1">The sequence shown here is derived from an EMBL/GenBank/DDBJ whole genome shotgun (WGS) entry which is preliminary data.</text>
</comment>
<accession>A0A5R9GQU2</accession>
<keyword evidence="2" id="KW-1185">Reference proteome</keyword>
<sequence>MGGFGSGRNGGRLKTEAQKRIEIMWMHRQGLLHNGSSGVINWSLRGERVASIGYHVQQHSLLLNYRHQAYGEDWQDVKQIIQLEYTPCNYGGRRVWMRCPHCCRRCAILYIVSKYPACRKCYNLAYASESEGQLDRVLRKARDAQEKLGKPDGKLMGWLPRPKGMNMKTYLRLLKHLERGKAMFNTEVIRRFNLLGEEPPFL</sequence>
<dbReference type="RefSeq" id="WP_138238255.1">
    <property type="nucleotide sequence ID" value="NZ_VBRY01000002.1"/>
</dbReference>
<gene>
    <name evidence="1" type="ORF">FEF65_02720</name>
</gene>
<evidence type="ECO:0000313" key="2">
    <source>
        <dbReference type="Proteomes" id="UP000306585"/>
    </source>
</evidence>
<dbReference type="AlphaFoldDB" id="A0A5R9GQU2"/>
<dbReference type="EMBL" id="VBRY01000002">
    <property type="protein sequence ID" value="TLS68636.1"/>
    <property type="molecule type" value="Genomic_DNA"/>
</dbReference>